<dbReference type="InterPro" id="IPR009027">
    <property type="entry name" value="Ribosomal_bL9/RNase_H1_N"/>
</dbReference>
<name>A0A8K0X0T8_9PEZI</name>
<dbReference type="SUPFAM" id="SSF55658">
    <property type="entry name" value="L9 N-domain-like"/>
    <property type="match status" value="1"/>
</dbReference>
<feature type="region of interest" description="Disordered" evidence="1">
    <location>
        <begin position="508"/>
        <end position="534"/>
    </location>
</feature>
<dbReference type="AlphaFoldDB" id="A0A8K0X0T8"/>
<evidence type="ECO:0000313" key="3">
    <source>
        <dbReference type="EMBL" id="KAH7357979.1"/>
    </source>
</evidence>
<keyword evidence="4" id="KW-1185">Reference proteome</keyword>
<feature type="region of interest" description="Disordered" evidence="1">
    <location>
        <begin position="68"/>
        <end position="165"/>
    </location>
</feature>
<protein>
    <recommendedName>
        <fullName evidence="2">Ribonuclease H1 N-terminal domain-containing protein</fullName>
    </recommendedName>
</protein>
<dbReference type="OrthoDB" id="407198at2759"/>
<dbReference type="InterPro" id="IPR011320">
    <property type="entry name" value="RNase_H1_N"/>
</dbReference>
<feature type="domain" description="Ribonuclease H1 N-terminal" evidence="2">
    <location>
        <begin position="9"/>
        <end position="57"/>
    </location>
</feature>
<evidence type="ECO:0000313" key="4">
    <source>
        <dbReference type="Proteomes" id="UP000813385"/>
    </source>
</evidence>
<dbReference type="EMBL" id="JAGPXD010000004">
    <property type="protein sequence ID" value="KAH7357979.1"/>
    <property type="molecule type" value="Genomic_DNA"/>
</dbReference>
<evidence type="ECO:0000259" key="2">
    <source>
        <dbReference type="Pfam" id="PF01693"/>
    </source>
</evidence>
<dbReference type="Gene3D" id="3.40.970.10">
    <property type="entry name" value="Ribonuclease H1, N-terminal domain"/>
    <property type="match status" value="1"/>
</dbReference>
<proteinExistence type="predicted"/>
<feature type="compositionally biased region" description="Basic and acidic residues" evidence="1">
    <location>
        <begin position="111"/>
        <end position="131"/>
    </location>
</feature>
<comment type="caution">
    <text evidence="3">The sequence shown here is derived from an EMBL/GenBank/DDBJ whole genome shotgun (WGS) entry which is preliminary data.</text>
</comment>
<feature type="compositionally biased region" description="Pro residues" evidence="1">
    <location>
        <begin position="151"/>
        <end position="161"/>
    </location>
</feature>
<reference evidence="3" key="1">
    <citation type="journal article" date="2021" name="Nat. Commun.">
        <title>Genetic determinants of endophytism in the Arabidopsis root mycobiome.</title>
        <authorList>
            <person name="Mesny F."/>
            <person name="Miyauchi S."/>
            <person name="Thiergart T."/>
            <person name="Pickel B."/>
            <person name="Atanasova L."/>
            <person name="Karlsson M."/>
            <person name="Huettel B."/>
            <person name="Barry K.W."/>
            <person name="Haridas S."/>
            <person name="Chen C."/>
            <person name="Bauer D."/>
            <person name="Andreopoulos W."/>
            <person name="Pangilinan J."/>
            <person name="LaButti K."/>
            <person name="Riley R."/>
            <person name="Lipzen A."/>
            <person name="Clum A."/>
            <person name="Drula E."/>
            <person name="Henrissat B."/>
            <person name="Kohler A."/>
            <person name="Grigoriev I.V."/>
            <person name="Martin F.M."/>
            <person name="Hacquard S."/>
        </authorList>
    </citation>
    <scope>NUCLEOTIDE SEQUENCE</scope>
    <source>
        <strain evidence="3">MPI-CAGE-AT-0016</strain>
    </source>
</reference>
<dbReference type="InterPro" id="IPR037056">
    <property type="entry name" value="RNase_H1_N_sf"/>
</dbReference>
<sequence>MARKKPPAYYAVHKGRIPGVYRVWKTEGQSIGAWNQVHQHPGAKQCGFETLAEAEYYVQHGCRIGERLPTEERDVSPPSNNSDRRRSSPREQPPPSQDEVDQTYPTHSHRRYESRSPPREPRQRYNHENKENMVAGRKRSLEASQQQSQSPAPPPPQPQPVPSQRRLTEYHAVASGGRPGIYLGEQMRDEHLEANAGAMCFTTTRYEHAIKFLQGSEDVCTSYHVVFVPALQSGAIFTSLEAAEEVYKDREDNRIELGIATIKDADRVLQILISCARSHMPQAIESTSEAAPLAPLTQEAPEAPVKQESRCDRDFARRDEVKNLDPGSQAYIDKRTYALERELMAFFLPKSHREKDGLTCPHNMTEEHRLIAYKAICRTVGVEPRGTAEECAYAFRTQVLVDPTDLVNAKRTQSRPRVELSSWEKFSALTNAPERRIEKEAAGAFLAGLLRDQPDAKALWERERGNWEEGRQLREKGTVSNLRGAYVRKVNKHCNSLERVGGWAPEESAAKRNKVEDNGWEDATNGDPGVISWS</sequence>
<dbReference type="Pfam" id="PF01693">
    <property type="entry name" value="Cauli_VI"/>
    <property type="match status" value="1"/>
</dbReference>
<accession>A0A8K0X0T8</accession>
<feature type="compositionally biased region" description="Basic and acidic residues" evidence="1">
    <location>
        <begin position="508"/>
        <end position="517"/>
    </location>
</feature>
<dbReference type="Proteomes" id="UP000813385">
    <property type="component" value="Unassembled WGS sequence"/>
</dbReference>
<evidence type="ECO:0000256" key="1">
    <source>
        <dbReference type="SAM" id="MobiDB-lite"/>
    </source>
</evidence>
<organism evidence="3 4">
    <name type="scientific">Plectosphaerella cucumerina</name>
    <dbReference type="NCBI Taxonomy" id="40658"/>
    <lineage>
        <taxon>Eukaryota</taxon>
        <taxon>Fungi</taxon>
        <taxon>Dikarya</taxon>
        <taxon>Ascomycota</taxon>
        <taxon>Pezizomycotina</taxon>
        <taxon>Sordariomycetes</taxon>
        <taxon>Hypocreomycetidae</taxon>
        <taxon>Glomerellales</taxon>
        <taxon>Plectosphaerellaceae</taxon>
        <taxon>Plectosphaerella</taxon>
    </lineage>
</organism>
<gene>
    <name evidence="3" type="ORF">B0T11DRAFT_283464</name>
</gene>